<evidence type="ECO:0000313" key="8">
    <source>
        <dbReference type="Proteomes" id="UP000028870"/>
    </source>
</evidence>
<dbReference type="SUPFAM" id="SSF51621">
    <property type="entry name" value="Phosphoenolpyruvate/pyruvate domain"/>
    <property type="match status" value="1"/>
</dbReference>
<evidence type="ECO:0000256" key="1">
    <source>
        <dbReference type="ARBA" id="ARBA00001946"/>
    </source>
</evidence>
<feature type="binding site" evidence="4">
    <location>
        <position position="178"/>
    </location>
    <ligand>
        <name>substrate</name>
    </ligand>
</feature>
<feature type="binding site" evidence="5">
    <location>
        <position position="204"/>
    </location>
    <ligand>
        <name>Mg(2+)</name>
        <dbReference type="ChEBI" id="CHEBI:18420"/>
    </ligand>
</feature>
<dbReference type="PANTHER" id="PTHR32308">
    <property type="entry name" value="LYASE BETA SUBUNIT, PUTATIVE (AFU_ORTHOLOGUE AFUA_4G13030)-RELATED"/>
    <property type="match status" value="1"/>
</dbReference>
<reference evidence="7" key="1">
    <citation type="submission" date="2014-03" db="EMBL/GenBank/DDBJ databases">
        <title>Draft Genome Sequence of Mycobacterium cosmeticum DSM 44829.</title>
        <authorList>
            <person name="Croce O."/>
            <person name="Robert C."/>
            <person name="Raoult D."/>
            <person name="Drancourt M."/>
        </authorList>
    </citation>
    <scope>NUCLEOTIDE SEQUENCE [LARGE SCALE GENOMIC DNA]</scope>
    <source>
        <strain evidence="7">DSM 44829</strain>
    </source>
</reference>
<name>W9AUA8_MYCCO</name>
<dbReference type="Proteomes" id="UP000028870">
    <property type="component" value="Unassembled WGS sequence"/>
</dbReference>
<dbReference type="InterPro" id="IPR015813">
    <property type="entry name" value="Pyrv/PenolPyrv_kinase-like_dom"/>
</dbReference>
<gene>
    <name evidence="7" type="ORF">BN977_03883</name>
</gene>
<evidence type="ECO:0000259" key="6">
    <source>
        <dbReference type="Pfam" id="PF03328"/>
    </source>
</evidence>
<feature type="binding site" evidence="5">
    <location>
        <position position="178"/>
    </location>
    <ligand>
        <name>Mg(2+)</name>
        <dbReference type="ChEBI" id="CHEBI:18420"/>
    </ligand>
</feature>
<dbReference type="GO" id="GO:0000287">
    <property type="term" value="F:magnesium ion binding"/>
    <property type="evidence" value="ECO:0007669"/>
    <property type="project" value="TreeGrafter"/>
</dbReference>
<evidence type="ECO:0000256" key="4">
    <source>
        <dbReference type="PIRSR" id="PIRSR015582-1"/>
    </source>
</evidence>
<reference evidence="7" key="2">
    <citation type="submission" date="2014-03" db="EMBL/GenBank/DDBJ databases">
        <authorList>
            <person name="Urmite Genomes"/>
        </authorList>
    </citation>
    <scope>NUCLEOTIDE SEQUENCE</scope>
    <source>
        <strain evidence="7">DSM 44829</strain>
    </source>
</reference>
<evidence type="ECO:0000256" key="5">
    <source>
        <dbReference type="PIRSR" id="PIRSR015582-2"/>
    </source>
</evidence>
<dbReference type="GO" id="GO:0003824">
    <property type="term" value="F:catalytic activity"/>
    <property type="evidence" value="ECO:0007669"/>
    <property type="project" value="InterPro"/>
</dbReference>
<dbReference type="eggNOG" id="COG2301">
    <property type="taxonomic scope" value="Bacteria"/>
</dbReference>
<comment type="caution">
    <text evidence="7">The sequence shown here is derived from an EMBL/GenBank/DDBJ whole genome shotgun (WGS) entry which is preliminary data.</text>
</comment>
<keyword evidence="2 5" id="KW-0479">Metal-binding</keyword>
<dbReference type="Gene3D" id="3.20.20.60">
    <property type="entry name" value="Phosphoenolpyruvate-binding domains"/>
    <property type="match status" value="1"/>
</dbReference>
<keyword evidence="3 5" id="KW-0460">Magnesium</keyword>
<dbReference type="Pfam" id="PF03328">
    <property type="entry name" value="HpcH_HpaI"/>
    <property type="match status" value="1"/>
</dbReference>
<dbReference type="PIRSF" id="PIRSF015582">
    <property type="entry name" value="Cit_lyase_B"/>
    <property type="match status" value="1"/>
</dbReference>
<proteinExistence type="predicted"/>
<dbReference type="InterPro" id="IPR040442">
    <property type="entry name" value="Pyrv_kinase-like_dom_sf"/>
</dbReference>
<evidence type="ECO:0000256" key="3">
    <source>
        <dbReference type="ARBA" id="ARBA00022842"/>
    </source>
</evidence>
<comment type="cofactor">
    <cofactor evidence="1">
        <name>Mg(2+)</name>
        <dbReference type="ChEBI" id="CHEBI:18420"/>
    </cofactor>
</comment>
<keyword evidence="8" id="KW-1185">Reference proteome</keyword>
<dbReference type="InterPro" id="IPR005000">
    <property type="entry name" value="Aldolase/citrate-lyase_domain"/>
</dbReference>
<dbReference type="AlphaFoldDB" id="W9AUA8"/>
<accession>W9AUA8</accession>
<dbReference type="GO" id="GO:0006107">
    <property type="term" value="P:oxaloacetate metabolic process"/>
    <property type="evidence" value="ECO:0007669"/>
    <property type="project" value="TreeGrafter"/>
</dbReference>
<evidence type="ECO:0000313" key="7">
    <source>
        <dbReference type="EMBL" id="CDO09063.1"/>
    </source>
</evidence>
<feature type="domain" description="HpcH/HpaI aldolase/citrate lyase" evidence="6">
    <location>
        <begin position="83"/>
        <end position="270"/>
    </location>
</feature>
<dbReference type="STRING" id="258533.BN977_03883"/>
<sequence>MNEVTDAFVAVAGGVSCSREHNVRNLVLTRRGPDDLNGIVEWEVMSVGSSRVAERIRRPHWSLARTWLLQPGLPGGGDAFDSAAAGRADIVVLDIEDGLPDSQKADGRQAVAEYLGTGGRAWVRINCVSTPAWSADLDALAQTPGLAGVMLAKTEGADDVAATAARLPEGTPVVALVESALGLESAADIARTPGCGRIAFGVGDFRRDTGMSDDPTVLAYARARLVVASRAAQLPAPIDGPTLRTAANRLARETAVAKAAGMSGRLCLDPAHAETINSLLSPSPMEIDEARRTLAQLDAPAGPYDGSVGPTKARAEAVLALAAKLGLD</sequence>
<dbReference type="PANTHER" id="PTHR32308:SF10">
    <property type="entry name" value="CITRATE LYASE SUBUNIT BETA"/>
    <property type="match status" value="1"/>
</dbReference>
<feature type="binding site" evidence="4">
    <location>
        <position position="124"/>
    </location>
    <ligand>
        <name>substrate</name>
    </ligand>
</feature>
<dbReference type="InterPro" id="IPR011206">
    <property type="entry name" value="Citrate_lyase_beta/mcl1/mcl2"/>
</dbReference>
<evidence type="ECO:0000256" key="2">
    <source>
        <dbReference type="ARBA" id="ARBA00022723"/>
    </source>
</evidence>
<dbReference type="EMBL" id="CCBB010000003">
    <property type="protein sequence ID" value="CDO09063.1"/>
    <property type="molecule type" value="Genomic_DNA"/>
</dbReference>
<protein>
    <submittedName>
        <fullName evidence="7">HpcH/HpaI aldolase</fullName>
    </submittedName>
</protein>
<organism evidence="7 8">
    <name type="scientific">Mycolicibacterium cosmeticum</name>
    <dbReference type="NCBI Taxonomy" id="258533"/>
    <lineage>
        <taxon>Bacteria</taxon>
        <taxon>Bacillati</taxon>
        <taxon>Actinomycetota</taxon>
        <taxon>Actinomycetes</taxon>
        <taxon>Mycobacteriales</taxon>
        <taxon>Mycobacteriaceae</taxon>
        <taxon>Mycolicibacterium</taxon>
    </lineage>
</organism>